<dbReference type="AlphaFoldDB" id="A0A8C4X0X5"/>
<dbReference type="GO" id="GO:0000977">
    <property type="term" value="F:RNA polymerase II transcription regulatory region sequence-specific DNA binding"/>
    <property type="evidence" value="ECO:0007669"/>
    <property type="project" value="TreeGrafter"/>
</dbReference>
<keyword evidence="2" id="KW-0805">Transcription regulation</keyword>
<accession>A0A8C4X0X5</accession>
<keyword evidence="3" id="KW-0238">DNA-binding</keyword>
<proteinExistence type="predicted"/>
<dbReference type="FunFam" id="4.10.280.10:FF:000010">
    <property type="entry name" value="Scleraxis bHLH transcription factor"/>
    <property type="match status" value="1"/>
</dbReference>
<dbReference type="Pfam" id="PF00010">
    <property type="entry name" value="HLH"/>
    <property type="match status" value="1"/>
</dbReference>
<dbReference type="Gene3D" id="4.10.280.10">
    <property type="entry name" value="Helix-loop-helix DNA-binding domain"/>
    <property type="match status" value="1"/>
</dbReference>
<dbReference type="PANTHER" id="PTHR23349">
    <property type="entry name" value="BASIC HELIX-LOOP-HELIX TRANSCRIPTION FACTOR, TWIST"/>
    <property type="match status" value="1"/>
</dbReference>
<protein>
    <recommendedName>
        <fullName evidence="7">BHLH domain-containing protein</fullName>
    </recommendedName>
</protein>
<organism evidence="8 9">
    <name type="scientific">Eptatretus burgeri</name>
    <name type="common">Inshore hagfish</name>
    <dbReference type="NCBI Taxonomy" id="7764"/>
    <lineage>
        <taxon>Eukaryota</taxon>
        <taxon>Metazoa</taxon>
        <taxon>Chordata</taxon>
        <taxon>Craniata</taxon>
        <taxon>Vertebrata</taxon>
        <taxon>Cyclostomata</taxon>
        <taxon>Myxini</taxon>
        <taxon>Myxiniformes</taxon>
        <taxon>Myxinidae</taxon>
        <taxon>Eptatretinae</taxon>
        <taxon>Eptatretus</taxon>
    </lineage>
</organism>
<evidence type="ECO:0000256" key="5">
    <source>
        <dbReference type="ARBA" id="ARBA00023242"/>
    </source>
</evidence>
<sequence>MALPWSKWYNPPLVCIYVVSCAVDKDFEVARPFLHTDRTWETKRWKRRSTGTLPPSHPPKNVRRMSTGSESDVDDMRDKDDSDALRMKWERAHHPGDLDVMSEDEFQDESDRDSSSRGRRASRRRVRDPVPARVTQRDAANARERARMRVLSKAFSRLKHTLPWVPPDTKLSKLDTLRLACSYIAHLRRLLAEDALEGRRLHPVGLTWPFMNGGKMEEDIKDVGIASRFH</sequence>
<evidence type="ECO:0000259" key="7">
    <source>
        <dbReference type="PROSITE" id="PS50888"/>
    </source>
</evidence>
<dbReference type="InterPro" id="IPR036638">
    <property type="entry name" value="HLH_DNA-bd_sf"/>
</dbReference>
<feature type="region of interest" description="Disordered" evidence="6">
    <location>
        <begin position="98"/>
        <end position="144"/>
    </location>
</feature>
<reference evidence="8" key="2">
    <citation type="submission" date="2025-09" db="UniProtKB">
        <authorList>
            <consortium name="Ensembl"/>
        </authorList>
    </citation>
    <scope>IDENTIFICATION</scope>
</reference>
<evidence type="ECO:0000313" key="8">
    <source>
        <dbReference type="Ensembl" id="ENSEBUP00000024594.1"/>
    </source>
</evidence>
<dbReference type="GO" id="GO:0032502">
    <property type="term" value="P:developmental process"/>
    <property type="evidence" value="ECO:0007669"/>
    <property type="project" value="TreeGrafter"/>
</dbReference>
<keyword evidence="9" id="KW-1185">Reference proteome</keyword>
<dbReference type="PANTHER" id="PTHR23349:SF72">
    <property type="entry name" value="HLH54F"/>
    <property type="match status" value="1"/>
</dbReference>
<dbReference type="SMART" id="SM00353">
    <property type="entry name" value="HLH"/>
    <property type="match status" value="1"/>
</dbReference>
<feature type="compositionally biased region" description="Basic residues" evidence="6">
    <location>
        <begin position="117"/>
        <end position="126"/>
    </location>
</feature>
<evidence type="ECO:0000256" key="1">
    <source>
        <dbReference type="ARBA" id="ARBA00004123"/>
    </source>
</evidence>
<feature type="region of interest" description="Disordered" evidence="6">
    <location>
        <begin position="44"/>
        <end position="80"/>
    </location>
</feature>
<evidence type="ECO:0000256" key="6">
    <source>
        <dbReference type="SAM" id="MobiDB-lite"/>
    </source>
</evidence>
<comment type="subcellular location">
    <subcellularLocation>
        <location evidence="1">Nucleus</location>
    </subcellularLocation>
</comment>
<evidence type="ECO:0000256" key="4">
    <source>
        <dbReference type="ARBA" id="ARBA00023163"/>
    </source>
</evidence>
<dbReference type="SUPFAM" id="SSF47459">
    <property type="entry name" value="HLH, helix-loop-helix DNA-binding domain"/>
    <property type="match status" value="1"/>
</dbReference>
<dbReference type="InterPro" id="IPR050283">
    <property type="entry name" value="E-box_TF_Regulators"/>
</dbReference>
<dbReference type="GO" id="GO:0000981">
    <property type="term" value="F:DNA-binding transcription factor activity, RNA polymerase II-specific"/>
    <property type="evidence" value="ECO:0007669"/>
    <property type="project" value="TreeGrafter"/>
</dbReference>
<reference evidence="8" key="1">
    <citation type="submission" date="2025-08" db="UniProtKB">
        <authorList>
            <consortium name="Ensembl"/>
        </authorList>
    </citation>
    <scope>IDENTIFICATION</scope>
</reference>
<dbReference type="GeneTree" id="ENSGT00940000160438"/>
<keyword evidence="4" id="KW-0804">Transcription</keyword>
<dbReference type="InterPro" id="IPR011598">
    <property type="entry name" value="bHLH_dom"/>
</dbReference>
<evidence type="ECO:0000256" key="3">
    <source>
        <dbReference type="ARBA" id="ARBA00023125"/>
    </source>
</evidence>
<evidence type="ECO:0000256" key="2">
    <source>
        <dbReference type="ARBA" id="ARBA00023015"/>
    </source>
</evidence>
<name>A0A8C4X0X5_EPTBU</name>
<dbReference type="GO" id="GO:0046983">
    <property type="term" value="F:protein dimerization activity"/>
    <property type="evidence" value="ECO:0007669"/>
    <property type="project" value="InterPro"/>
</dbReference>
<dbReference type="GO" id="GO:0005634">
    <property type="term" value="C:nucleus"/>
    <property type="evidence" value="ECO:0007669"/>
    <property type="project" value="UniProtKB-SubCell"/>
</dbReference>
<dbReference type="Ensembl" id="ENSEBUT00000025170.1">
    <property type="protein sequence ID" value="ENSEBUP00000024594.1"/>
    <property type="gene ID" value="ENSEBUG00000015178.1"/>
</dbReference>
<feature type="domain" description="BHLH" evidence="7">
    <location>
        <begin position="135"/>
        <end position="187"/>
    </location>
</feature>
<feature type="compositionally biased region" description="Acidic residues" evidence="6">
    <location>
        <begin position="100"/>
        <end position="111"/>
    </location>
</feature>
<keyword evidence="5" id="KW-0539">Nucleus</keyword>
<evidence type="ECO:0000313" key="9">
    <source>
        <dbReference type="Proteomes" id="UP000694388"/>
    </source>
</evidence>
<dbReference type="Proteomes" id="UP000694388">
    <property type="component" value="Unplaced"/>
</dbReference>
<dbReference type="PROSITE" id="PS50888">
    <property type="entry name" value="BHLH"/>
    <property type="match status" value="1"/>
</dbReference>